<name>A0A7S1GUX0_HEMAN</name>
<feature type="domain" description="FHA" evidence="1">
    <location>
        <begin position="18"/>
        <end position="99"/>
    </location>
</feature>
<dbReference type="InterPro" id="IPR050923">
    <property type="entry name" value="Cell_Proc_Reg/RNA_Proc"/>
</dbReference>
<dbReference type="PROSITE" id="PS50006">
    <property type="entry name" value="FHA_DOMAIN"/>
    <property type="match status" value="1"/>
</dbReference>
<dbReference type="Pfam" id="PF00498">
    <property type="entry name" value="FHA"/>
    <property type="match status" value="1"/>
</dbReference>
<dbReference type="InterPro" id="IPR008984">
    <property type="entry name" value="SMAD_FHA_dom_sf"/>
</dbReference>
<accession>A0A7S1GUX0</accession>
<protein>
    <recommendedName>
        <fullName evidence="1">FHA domain-containing protein</fullName>
    </recommendedName>
</protein>
<dbReference type="PANTHER" id="PTHR23308">
    <property type="entry name" value="NUCLEAR INHIBITOR OF PROTEIN PHOSPHATASE-1"/>
    <property type="match status" value="1"/>
</dbReference>
<dbReference type="EMBL" id="HBFX01006179">
    <property type="protein sequence ID" value="CAD8949279.1"/>
    <property type="molecule type" value="Transcribed_RNA"/>
</dbReference>
<proteinExistence type="predicted"/>
<organism evidence="2">
    <name type="scientific">Hemiselmis andersenii</name>
    <name type="common">Cryptophyte alga</name>
    <dbReference type="NCBI Taxonomy" id="464988"/>
    <lineage>
        <taxon>Eukaryota</taxon>
        <taxon>Cryptophyceae</taxon>
        <taxon>Cryptomonadales</taxon>
        <taxon>Hemiselmidaceae</taxon>
        <taxon>Hemiselmis</taxon>
    </lineage>
</organism>
<reference evidence="2" key="1">
    <citation type="submission" date="2021-01" db="EMBL/GenBank/DDBJ databases">
        <authorList>
            <person name="Corre E."/>
            <person name="Pelletier E."/>
            <person name="Niang G."/>
            <person name="Scheremetjew M."/>
            <person name="Finn R."/>
            <person name="Kale V."/>
            <person name="Holt S."/>
            <person name="Cochrane G."/>
            <person name="Meng A."/>
            <person name="Brown T."/>
            <person name="Cohen L."/>
        </authorList>
    </citation>
    <scope>NUCLEOTIDE SEQUENCE</scope>
    <source>
        <strain evidence="2">CCMP644</strain>
    </source>
</reference>
<evidence type="ECO:0000313" key="2">
    <source>
        <dbReference type="EMBL" id="CAD8949279.1"/>
    </source>
</evidence>
<dbReference type="InterPro" id="IPR000253">
    <property type="entry name" value="FHA_dom"/>
</dbReference>
<dbReference type="AlphaFoldDB" id="A0A7S1GUX0"/>
<dbReference type="Gene3D" id="2.60.200.20">
    <property type="match status" value="1"/>
</dbReference>
<evidence type="ECO:0000259" key="1">
    <source>
        <dbReference type="PROSITE" id="PS50006"/>
    </source>
</evidence>
<sequence length="130" mass="14641">MEGDSVSRVYDVCQGTYYLLGRDPSLRELLGDQFIAIGEETVSGQHAVLQWRSHTESTDRITVLREALSPGEEDAPGASRPYLVDLSSTNGSLLNWSRVEPNVYYRLTSKDTLRFGHCRRDFVLMRDGGE</sequence>
<gene>
    <name evidence="2" type="ORF">HAND00432_LOCUS3797</name>
</gene>
<dbReference type="SUPFAM" id="SSF49879">
    <property type="entry name" value="SMAD/FHA domain"/>
    <property type="match status" value="1"/>
</dbReference>
<dbReference type="SMART" id="SM00240">
    <property type="entry name" value="FHA"/>
    <property type="match status" value="1"/>
</dbReference>